<organism evidence="2 3">
    <name type="scientific">Achromobacter piechaudii ATCC 43553</name>
    <dbReference type="NCBI Taxonomy" id="742159"/>
    <lineage>
        <taxon>Bacteria</taxon>
        <taxon>Pseudomonadati</taxon>
        <taxon>Pseudomonadota</taxon>
        <taxon>Betaproteobacteria</taxon>
        <taxon>Burkholderiales</taxon>
        <taxon>Alcaligenaceae</taxon>
        <taxon>Achromobacter</taxon>
    </lineage>
</organism>
<proteinExistence type="predicted"/>
<comment type="caution">
    <text evidence="2">The sequence shown here is derived from an EMBL/GenBank/DDBJ whole genome shotgun (WGS) entry which is preliminary data.</text>
</comment>
<dbReference type="PATRIC" id="fig|742159.3.peg.4501"/>
<dbReference type="HOGENOM" id="CLU_3094406_0_0_4"/>
<evidence type="ECO:0000313" key="3">
    <source>
        <dbReference type="Proteomes" id="UP000004510"/>
    </source>
</evidence>
<dbReference type="AlphaFoldDB" id="D4XDG6"/>
<evidence type="ECO:0000256" key="1">
    <source>
        <dbReference type="SAM" id="MobiDB-lite"/>
    </source>
</evidence>
<sequence>MLALKRGDLSGGNHREPSVGWTRGWRMNPAGACPPDLGVAGNYKCECFAFT</sequence>
<accession>D4XDG6</accession>
<reference evidence="3" key="1">
    <citation type="submission" date="2010-03" db="EMBL/GenBank/DDBJ databases">
        <title>Complete sequence of Mobiluncus curtisii ATCC 43063.</title>
        <authorList>
            <person name="Muzny D."/>
            <person name="Qin X."/>
            <person name="Deng J."/>
            <person name="Jiang H."/>
            <person name="Liu Y."/>
            <person name="Qu J."/>
            <person name="Song X.-Z."/>
            <person name="Zhang L."/>
            <person name="Thornton R."/>
            <person name="Coyle M."/>
            <person name="Francisco L."/>
            <person name="Jackson L."/>
            <person name="Javaid M."/>
            <person name="Korchina V."/>
            <person name="Kovar C."/>
            <person name="Mata R."/>
            <person name="Mathew T."/>
            <person name="Ngo R."/>
            <person name="Nguyen L."/>
            <person name="Nguyen N."/>
            <person name="Okwuonu G."/>
            <person name="Ongeri F."/>
            <person name="Pham C."/>
            <person name="Simmons D."/>
            <person name="Wilczek-Boney K."/>
            <person name="Hale W."/>
            <person name="Jakkamsetti A."/>
            <person name="Pham P."/>
            <person name="Ruth R."/>
            <person name="San Lucas F."/>
            <person name="Warren J."/>
            <person name="Zhang J."/>
            <person name="Zhao Z."/>
            <person name="Zhou C."/>
            <person name="Zhu D."/>
            <person name="Lee S."/>
            <person name="Bess C."/>
            <person name="Blankenburg K."/>
            <person name="Forbes L."/>
            <person name="Fu Q."/>
            <person name="Gubbala S."/>
            <person name="Hirani K."/>
            <person name="Jayaseelan J.C."/>
            <person name="Lara F."/>
            <person name="Munidasa M."/>
            <person name="Palculict T."/>
            <person name="Patil S."/>
            <person name="Pu L.-L."/>
            <person name="Saada N."/>
            <person name="Tang L."/>
            <person name="Weissenberger G."/>
            <person name="Zhu Y."/>
            <person name="Hemphill L."/>
            <person name="Shang Y."/>
            <person name="Youmans B."/>
            <person name="Ayvaz T."/>
            <person name="Ross M."/>
            <person name="Santibanez J."/>
            <person name="Aqrawi P."/>
            <person name="Gross S."/>
            <person name="Joshi V."/>
            <person name="Fowler G."/>
            <person name="Nazareth L."/>
            <person name="Reid J."/>
            <person name="Worley K."/>
            <person name="Petrosino J."/>
            <person name="Highlander S."/>
            <person name="Gibbs R."/>
            <person name="Gibbs R."/>
        </authorList>
    </citation>
    <scope>NUCLEOTIDE SEQUENCE [LARGE SCALE GENOMIC DNA]</scope>
    <source>
        <strain evidence="3">ATCC 43553</strain>
    </source>
</reference>
<name>D4XDG6_9BURK</name>
<gene>
    <name evidence="2" type="ORF">HMPREF0004_3513</name>
</gene>
<protein>
    <submittedName>
        <fullName evidence="2">Uncharacterized protein</fullName>
    </submittedName>
</protein>
<dbReference type="Proteomes" id="UP000004510">
    <property type="component" value="Unassembled WGS sequence"/>
</dbReference>
<dbReference type="EMBL" id="ADMS01000078">
    <property type="protein sequence ID" value="EFF75181.1"/>
    <property type="molecule type" value="Genomic_DNA"/>
</dbReference>
<feature type="compositionally biased region" description="Basic and acidic residues" evidence="1">
    <location>
        <begin position="1"/>
        <end position="17"/>
    </location>
</feature>
<evidence type="ECO:0000313" key="2">
    <source>
        <dbReference type="EMBL" id="EFF75181.1"/>
    </source>
</evidence>
<feature type="region of interest" description="Disordered" evidence="1">
    <location>
        <begin position="1"/>
        <end position="21"/>
    </location>
</feature>